<dbReference type="PANTHER" id="PTHR30558:SF3">
    <property type="entry name" value="BIOPOLYMER TRANSPORT PROTEIN EXBD-RELATED"/>
    <property type="match status" value="1"/>
</dbReference>
<dbReference type="GO" id="GO:0015031">
    <property type="term" value="P:protein transport"/>
    <property type="evidence" value="ECO:0007669"/>
    <property type="project" value="UniProtKB-KW"/>
</dbReference>
<name>A0A1M5XUS9_9BURK</name>
<feature type="transmembrane region" description="Helical" evidence="8">
    <location>
        <begin position="16"/>
        <end position="36"/>
    </location>
</feature>
<keyword evidence="4 7" id="KW-0812">Transmembrane</keyword>
<comment type="subcellular location">
    <subcellularLocation>
        <location evidence="1">Cell membrane</location>
        <topology evidence="1">Single-pass membrane protein</topology>
    </subcellularLocation>
    <subcellularLocation>
        <location evidence="7">Cell membrane</location>
        <topology evidence="7">Single-pass type II membrane protein</topology>
    </subcellularLocation>
</comment>
<dbReference type="AlphaFoldDB" id="A0A1M5XUS9"/>
<keyword evidence="7" id="KW-0653">Protein transport</keyword>
<dbReference type="GO" id="GO:0005886">
    <property type="term" value="C:plasma membrane"/>
    <property type="evidence" value="ECO:0007669"/>
    <property type="project" value="UniProtKB-SubCell"/>
</dbReference>
<evidence type="ECO:0000256" key="1">
    <source>
        <dbReference type="ARBA" id="ARBA00004162"/>
    </source>
</evidence>
<keyword evidence="5 8" id="KW-1133">Transmembrane helix</keyword>
<dbReference type="Pfam" id="PF02472">
    <property type="entry name" value="ExbD"/>
    <property type="match status" value="1"/>
</dbReference>
<dbReference type="InterPro" id="IPR003400">
    <property type="entry name" value="ExbD"/>
</dbReference>
<evidence type="ECO:0000256" key="6">
    <source>
        <dbReference type="ARBA" id="ARBA00023136"/>
    </source>
</evidence>
<evidence type="ECO:0000256" key="2">
    <source>
        <dbReference type="ARBA" id="ARBA00005811"/>
    </source>
</evidence>
<comment type="similarity">
    <text evidence="2 7">Belongs to the ExbD/TolR family.</text>
</comment>
<dbReference type="PANTHER" id="PTHR30558">
    <property type="entry name" value="EXBD MEMBRANE COMPONENT OF PMF-DRIVEN MACROMOLECULE IMPORT SYSTEM"/>
    <property type="match status" value="1"/>
</dbReference>
<reference evidence="9 10" key="1">
    <citation type="submission" date="2016-11" db="EMBL/GenBank/DDBJ databases">
        <authorList>
            <person name="Jaros S."/>
            <person name="Januszkiewicz K."/>
            <person name="Wedrychowicz H."/>
        </authorList>
    </citation>
    <scope>NUCLEOTIDE SEQUENCE [LARGE SCALE GENOMIC DNA]</scope>
    <source>
        <strain evidence="9 10">CGMCC 1.10190</strain>
    </source>
</reference>
<dbReference type="RefSeq" id="WP_073104065.1">
    <property type="nucleotide sequence ID" value="NZ_FQXE01000007.1"/>
</dbReference>
<keyword evidence="6 8" id="KW-0472">Membrane</keyword>
<protein>
    <submittedName>
        <fullName evidence="9">Biopolymer transport protein ExbD</fullName>
    </submittedName>
</protein>
<evidence type="ECO:0000313" key="10">
    <source>
        <dbReference type="Proteomes" id="UP000184226"/>
    </source>
</evidence>
<organism evidence="9 10">
    <name type="scientific">Pollutimonas bauzanensis</name>
    <dbReference type="NCBI Taxonomy" id="658167"/>
    <lineage>
        <taxon>Bacteria</taxon>
        <taxon>Pseudomonadati</taxon>
        <taxon>Pseudomonadota</taxon>
        <taxon>Betaproteobacteria</taxon>
        <taxon>Burkholderiales</taxon>
        <taxon>Alcaligenaceae</taxon>
        <taxon>Pollutimonas</taxon>
    </lineage>
</organism>
<evidence type="ECO:0000256" key="7">
    <source>
        <dbReference type="RuleBase" id="RU003879"/>
    </source>
</evidence>
<dbReference type="STRING" id="658167.SAMN04488135_107155"/>
<dbReference type="Gene3D" id="3.30.420.270">
    <property type="match status" value="1"/>
</dbReference>
<evidence type="ECO:0000256" key="5">
    <source>
        <dbReference type="ARBA" id="ARBA00022989"/>
    </source>
</evidence>
<proteinExistence type="inferred from homology"/>
<sequence>MNFRRPQSDDEPEINLIPLIDVLLVILIFLAATTSFTRYSQLKVALPEARADAAEIDALNMAISQEGLYALNGQLLPDTTSAEIAQALRNAAGDRKEAILVINADAQTTHESVVRIMEAARLAGISRVNFATQSPP</sequence>
<keyword evidence="7" id="KW-0813">Transport</keyword>
<dbReference type="Proteomes" id="UP000184226">
    <property type="component" value="Unassembled WGS sequence"/>
</dbReference>
<keyword evidence="10" id="KW-1185">Reference proteome</keyword>
<accession>A0A1M5XUS9</accession>
<evidence type="ECO:0000256" key="3">
    <source>
        <dbReference type="ARBA" id="ARBA00022475"/>
    </source>
</evidence>
<dbReference type="GO" id="GO:0022857">
    <property type="term" value="F:transmembrane transporter activity"/>
    <property type="evidence" value="ECO:0007669"/>
    <property type="project" value="InterPro"/>
</dbReference>
<dbReference type="EMBL" id="FQXE01000007">
    <property type="protein sequence ID" value="SHI03547.1"/>
    <property type="molecule type" value="Genomic_DNA"/>
</dbReference>
<dbReference type="OrthoDB" id="424972at2"/>
<keyword evidence="3" id="KW-1003">Cell membrane</keyword>
<evidence type="ECO:0000313" key="9">
    <source>
        <dbReference type="EMBL" id="SHI03547.1"/>
    </source>
</evidence>
<evidence type="ECO:0000256" key="4">
    <source>
        <dbReference type="ARBA" id="ARBA00022692"/>
    </source>
</evidence>
<gene>
    <name evidence="9" type="ORF">SAMN04488135_107155</name>
</gene>
<evidence type="ECO:0000256" key="8">
    <source>
        <dbReference type="SAM" id="Phobius"/>
    </source>
</evidence>